<feature type="transmembrane region" description="Helical" evidence="7">
    <location>
        <begin position="438"/>
        <end position="458"/>
    </location>
</feature>
<sequence>MDCSCSRSNNDEVNLVPLNDTDASSYETIRHVSKQTRQRASDSYTVEDVVNAGGFGKFQWKLTFMSCFAWMAESCEIMILSLLGGFLACEWKITSVQEALLTSMVFLGMGIGCPILGKMTDTYGRIKVVRVSTVILVICGILTVFSPSITWMIVFRWSCGFLIPGVNGIMVLFMEYLPTKLRGKCTLFLYGFWGVGSIVITLTAMAVMTTKNSWRVVLFISVTPLIIFLILSKWCPESARYMLAHGKIKEAEDTIIKMAEENGLSRPAGKLQNSSNTTQRKSIICLFKDENTVFFCLIFLWFFLTFVYYGIVLLTPEVILHGGLPIKTSQPANLTVPEYYMPCKPLLLSDYISLLLTTAAEILGVFFAWLLVEILGRRKLMFTFSFFYSASVMMLLIDKVPAAIPCILLFIARGSISGCFGVCVLYTNEAYPTTHRALAYGFYLIFGRFGTVVTPLVAQVLLESVPKATVVIYSVLALFAGIATFVLPLDKKGQELEDQYK</sequence>
<keyword evidence="5 7" id="KW-1133">Transmembrane helix</keyword>
<feature type="transmembrane region" description="Helical" evidence="7">
    <location>
        <begin position="379"/>
        <end position="396"/>
    </location>
</feature>
<feature type="transmembrane region" description="Helical" evidence="7">
    <location>
        <begin position="99"/>
        <end position="116"/>
    </location>
</feature>
<evidence type="ECO:0000256" key="6">
    <source>
        <dbReference type="ARBA" id="ARBA00023136"/>
    </source>
</evidence>
<keyword evidence="6 7" id="KW-0472">Membrane</keyword>
<keyword evidence="3" id="KW-0813">Transport</keyword>
<feature type="transmembrane region" description="Helical" evidence="7">
    <location>
        <begin position="402"/>
        <end position="426"/>
    </location>
</feature>
<dbReference type="Proteomes" id="UP000694941">
    <property type="component" value="Unplaced"/>
</dbReference>
<evidence type="ECO:0000313" key="10">
    <source>
        <dbReference type="RefSeq" id="XP_022246716.1"/>
    </source>
</evidence>
<evidence type="ECO:0000256" key="4">
    <source>
        <dbReference type="ARBA" id="ARBA00022692"/>
    </source>
</evidence>
<feature type="domain" description="Major facilitator superfamily (MFS) profile" evidence="8">
    <location>
        <begin position="62"/>
        <end position="492"/>
    </location>
</feature>
<organism evidence="9 10">
    <name type="scientific">Limulus polyphemus</name>
    <name type="common">Atlantic horseshoe crab</name>
    <dbReference type="NCBI Taxonomy" id="6850"/>
    <lineage>
        <taxon>Eukaryota</taxon>
        <taxon>Metazoa</taxon>
        <taxon>Ecdysozoa</taxon>
        <taxon>Arthropoda</taxon>
        <taxon>Chelicerata</taxon>
        <taxon>Merostomata</taxon>
        <taxon>Xiphosura</taxon>
        <taxon>Limulidae</taxon>
        <taxon>Limulus</taxon>
    </lineage>
</organism>
<gene>
    <name evidence="10" type="primary">LOC106463493</name>
</gene>
<accession>A0ABM1SSW0</accession>
<feature type="transmembrane region" description="Helical" evidence="7">
    <location>
        <begin position="67"/>
        <end position="87"/>
    </location>
</feature>
<feature type="transmembrane region" description="Helical" evidence="7">
    <location>
        <begin position="128"/>
        <end position="149"/>
    </location>
</feature>
<comment type="subcellular location">
    <subcellularLocation>
        <location evidence="1">Membrane</location>
        <topology evidence="1">Multi-pass membrane protein</topology>
    </subcellularLocation>
</comment>
<feature type="transmembrane region" description="Helical" evidence="7">
    <location>
        <begin position="155"/>
        <end position="175"/>
    </location>
</feature>
<keyword evidence="4 7" id="KW-0812">Transmembrane</keyword>
<evidence type="ECO:0000256" key="7">
    <source>
        <dbReference type="SAM" id="Phobius"/>
    </source>
</evidence>
<evidence type="ECO:0000313" key="9">
    <source>
        <dbReference type="Proteomes" id="UP000694941"/>
    </source>
</evidence>
<protein>
    <submittedName>
        <fullName evidence="10">Synaptic vesicle 2-related protein-like</fullName>
    </submittedName>
</protein>
<name>A0ABM1SSW0_LIMPO</name>
<dbReference type="InterPro" id="IPR005828">
    <property type="entry name" value="MFS_sugar_transport-like"/>
</dbReference>
<feature type="transmembrane region" description="Helical" evidence="7">
    <location>
        <begin position="214"/>
        <end position="232"/>
    </location>
</feature>
<dbReference type="InterPro" id="IPR020846">
    <property type="entry name" value="MFS_dom"/>
</dbReference>
<dbReference type="SUPFAM" id="SSF103473">
    <property type="entry name" value="MFS general substrate transporter"/>
    <property type="match status" value="1"/>
</dbReference>
<evidence type="ECO:0000259" key="8">
    <source>
        <dbReference type="PROSITE" id="PS50850"/>
    </source>
</evidence>
<dbReference type="Pfam" id="PF00083">
    <property type="entry name" value="Sugar_tr"/>
    <property type="match status" value="1"/>
</dbReference>
<dbReference type="PROSITE" id="PS50850">
    <property type="entry name" value="MFS"/>
    <property type="match status" value="1"/>
</dbReference>
<feature type="transmembrane region" description="Helical" evidence="7">
    <location>
        <begin position="187"/>
        <end position="208"/>
    </location>
</feature>
<reference evidence="10" key="1">
    <citation type="submission" date="2025-08" db="UniProtKB">
        <authorList>
            <consortium name="RefSeq"/>
        </authorList>
    </citation>
    <scope>IDENTIFICATION</scope>
    <source>
        <tissue evidence="10">Muscle</tissue>
    </source>
</reference>
<dbReference type="PANTHER" id="PTHR23511">
    <property type="entry name" value="SYNAPTIC VESICLE GLYCOPROTEIN 2"/>
    <property type="match status" value="1"/>
</dbReference>
<evidence type="ECO:0000256" key="2">
    <source>
        <dbReference type="ARBA" id="ARBA00008335"/>
    </source>
</evidence>
<dbReference type="InterPro" id="IPR036259">
    <property type="entry name" value="MFS_trans_sf"/>
</dbReference>
<evidence type="ECO:0000256" key="5">
    <source>
        <dbReference type="ARBA" id="ARBA00022989"/>
    </source>
</evidence>
<dbReference type="RefSeq" id="XP_022246716.1">
    <property type="nucleotide sequence ID" value="XM_022391008.1"/>
</dbReference>
<comment type="similarity">
    <text evidence="2">Belongs to the major facilitator superfamily.</text>
</comment>
<keyword evidence="9" id="KW-1185">Reference proteome</keyword>
<dbReference type="GeneID" id="106463493"/>
<dbReference type="PANTHER" id="PTHR23511:SF5">
    <property type="entry name" value="MAJOR FACILITATOR-TYPE TRANSPORTER HXNZ-RELATED"/>
    <property type="match status" value="1"/>
</dbReference>
<feature type="transmembrane region" description="Helical" evidence="7">
    <location>
        <begin position="470"/>
        <end position="489"/>
    </location>
</feature>
<evidence type="ECO:0000256" key="1">
    <source>
        <dbReference type="ARBA" id="ARBA00004141"/>
    </source>
</evidence>
<dbReference type="Gene3D" id="1.20.1250.20">
    <property type="entry name" value="MFS general substrate transporter like domains"/>
    <property type="match status" value="1"/>
</dbReference>
<feature type="transmembrane region" description="Helical" evidence="7">
    <location>
        <begin position="351"/>
        <end position="372"/>
    </location>
</feature>
<proteinExistence type="inferred from homology"/>
<feature type="transmembrane region" description="Helical" evidence="7">
    <location>
        <begin position="292"/>
        <end position="311"/>
    </location>
</feature>
<evidence type="ECO:0000256" key="3">
    <source>
        <dbReference type="ARBA" id="ARBA00022448"/>
    </source>
</evidence>